<reference evidence="2" key="1">
    <citation type="submission" date="2015-07" db="EMBL/GenBank/DDBJ databases">
        <title>Fjat-10053 dsm26.</title>
        <authorList>
            <person name="Liu B."/>
            <person name="Wang J."/>
            <person name="Zhu Y."/>
            <person name="Liu G."/>
            <person name="Chen Q."/>
            <person name="Chen Z."/>
            <person name="Lan J."/>
            <person name="Che J."/>
            <person name="Ge C."/>
            <person name="Shi H."/>
            <person name="Pan Z."/>
            <person name="Liu X."/>
        </authorList>
    </citation>
    <scope>NUCLEOTIDE SEQUENCE [LARGE SCALE GENOMIC DNA]</scope>
    <source>
        <strain evidence="2">DSM 26</strain>
    </source>
</reference>
<keyword evidence="2" id="KW-1185">Reference proteome</keyword>
<evidence type="ECO:0000313" key="1">
    <source>
        <dbReference type="EMBL" id="KNE18996.1"/>
    </source>
</evidence>
<dbReference type="InterPro" id="IPR007710">
    <property type="entry name" value="Nucleoside_deoxyribTrfase"/>
</dbReference>
<dbReference type="EMBL" id="LGTO01000007">
    <property type="protein sequence ID" value="KNE18996.1"/>
    <property type="molecule type" value="Genomic_DNA"/>
</dbReference>
<dbReference type="Gene3D" id="3.40.50.450">
    <property type="match status" value="1"/>
</dbReference>
<dbReference type="OrthoDB" id="397706at2"/>
<dbReference type="Proteomes" id="UP000036780">
    <property type="component" value="Unassembled WGS sequence"/>
</dbReference>
<protein>
    <recommendedName>
        <fullName evidence="3">Nucleoside 2-deoxyribosyltransferase</fullName>
    </recommendedName>
</protein>
<gene>
    <name evidence="1" type="ORF">AFK71_10515</name>
</gene>
<name>A0A0L0QKA2_VIRPA</name>
<comment type="caution">
    <text evidence="1">The sequence shown here is derived from an EMBL/GenBank/DDBJ whole genome shotgun (WGS) entry which is preliminary data.</text>
</comment>
<dbReference type="RefSeq" id="WP_050351494.1">
    <property type="nucleotide sequence ID" value="NZ_BOSN01000003.1"/>
</dbReference>
<organism evidence="1 2">
    <name type="scientific">Virgibacillus pantothenticus</name>
    <dbReference type="NCBI Taxonomy" id="1473"/>
    <lineage>
        <taxon>Bacteria</taxon>
        <taxon>Bacillati</taxon>
        <taxon>Bacillota</taxon>
        <taxon>Bacilli</taxon>
        <taxon>Bacillales</taxon>
        <taxon>Bacillaceae</taxon>
        <taxon>Virgibacillus</taxon>
    </lineage>
</organism>
<evidence type="ECO:0000313" key="2">
    <source>
        <dbReference type="Proteomes" id="UP000036780"/>
    </source>
</evidence>
<proteinExistence type="predicted"/>
<evidence type="ECO:0008006" key="3">
    <source>
        <dbReference type="Google" id="ProtNLM"/>
    </source>
</evidence>
<accession>A0A0L0QKA2</accession>
<dbReference type="GeneID" id="66871997"/>
<dbReference type="AlphaFoldDB" id="A0A0L0QKA2"/>
<dbReference type="Pfam" id="PF05014">
    <property type="entry name" value="Nuc_deoxyrib_tr"/>
    <property type="match status" value="1"/>
</dbReference>
<dbReference type="SUPFAM" id="SSF52309">
    <property type="entry name" value="N-(deoxy)ribosyltransferase-like"/>
    <property type="match status" value="1"/>
</dbReference>
<dbReference type="PATRIC" id="fig|1473.5.peg.615"/>
<sequence length="163" mass="18434">MNSTTEITKARVYLASPFFNDEQVERVKRVEQALEANPFVEAYFSPRKEQLDSLPFGSSQWANAVYQNDIKNIDWATHVVAVIDYDGETFLHGERHGHVDSGTAMEIGYAVASRKPVILVHEKGGIVNLMLSESCQAYLTSTDYVTEYNFLNMPKIQYKGGYI</sequence>